<keyword evidence="2 7" id="KW-0813">Transport</keyword>
<feature type="domain" description="ABC transmembrane type-1" evidence="8">
    <location>
        <begin position="106"/>
        <end position="297"/>
    </location>
</feature>
<evidence type="ECO:0000256" key="1">
    <source>
        <dbReference type="ARBA" id="ARBA00004651"/>
    </source>
</evidence>
<evidence type="ECO:0000259" key="8">
    <source>
        <dbReference type="PROSITE" id="PS50928"/>
    </source>
</evidence>
<evidence type="ECO:0000256" key="4">
    <source>
        <dbReference type="ARBA" id="ARBA00022692"/>
    </source>
</evidence>
<feature type="transmembrane region" description="Helical" evidence="7">
    <location>
        <begin position="110"/>
        <end position="134"/>
    </location>
</feature>
<sequence>MSDLRLDGLTDQPPAVTASAADAVTGAASISPRRAAVRRFLRNRLAAAGLVFLVLATLAAIFAPLLAPHDPNAVDLQAYQQPPGGDHLLGTDSSGRDILSRVLYGARVSLTIGIVAALSAAALGLALGLLAGYLGRWVDGVVMRLVEIVLSFPALIPIILVITIVGPSMTTIVVVIAVFEWGTACRVTRALTMSLKEQDLALGTRALGAGSFWLVRKHILRPVLSPLTVVVTLLSAGAIQLEAALSFLGLGVRPPQASWGGMLNEAQSLTILEGAPWMWVFPGLAIILTVLSLNFVGDGLRDALDPRQKR</sequence>
<gene>
    <name evidence="9" type="ORF">HD601_006401</name>
</gene>
<dbReference type="InterPro" id="IPR025966">
    <property type="entry name" value="OppC_N"/>
</dbReference>
<comment type="caution">
    <text evidence="9">The sequence shown here is derived from an EMBL/GenBank/DDBJ whole genome shotgun (WGS) entry which is preliminary data.</text>
</comment>
<evidence type="ECO:0000256" key="5">
    <source>
        <dbReference type="ARBA" id="ARBA00022989"/>
    </source>
</evidence>
<feature type="transmembrane region" description="Helical" evidence="7">
    <location>
        <begin position="227"/>
        <end position="252"/>
    </location>
</feature>
<keyword evidence="3" id="KW-1003">Cell membrane</keyword>
<feature type="transmembrane region" description="Helical" evidence="7">
    <location>
        <begin position="277"/>
        <end position="300"/>
    </location>
</feature>
<dbReference type="Gene3D" id="1.10.3720.10">
    <property type="entry name" value="MetI-like"/>
    <property type="match status" value="1"/>
</dbReference>
<name>A0A7W9GY64_9ACTN</name>
<evidence type="ECO:0000313" key="9">
    <source>
        <dbReference type="EMBL" id="MBB5791826.1"/>
    </source>
</evidence>
<dbReference type="CDD" id="cd06261">
    <property type="entry name" value="TM_PBP2"/>
    <property type="match status" value="1"/>
</dbReference>
<dbReference type="InterPro" id="IPR000515">
    <property type="entry name" value="MetI-like"/>
</dbReference>
<feature type="transmembrane region" description="Helical" evidence="7">
    <location>
        <begin position="155"/>
        <end position="179"/>
    </location>
</feature>
<dbReference type="GO" id="GO:0055085">
    <property type="term" value="P:transmembrane transport"/>
    <property type="evidence" value="ECO:0007669"/>
    <property type="project" value="InterPro"/>
</dbReference>
<dbReference type="Pfam" id="PF12911">
    <property type="entry name" value="OppC_N"/>
    <property type="match status" value="1"/>
</dbReference>
<keyword evidence="5 7" id="KW-1133">Transmembrane helix</keyword>
<evidence type="ECO:0000256" key="3">
    <source>
        <dbReference type="ARBA" id="ARBA00022475"/>
    </source>
</evidence>
<evidence type="ECO:0000256" key="2">
    <source>
        <dbReference type="ARBA" id="ARBA00022448"/>
    </source>
</evidence>
<keyword evidence="4 7" id="KW-0812">Transmembrane</keyword>
<keyword evidence="6 7" id="KW-0472">Membrane</keyword>
<evidence type="ECO:0000313" key="10">
    <source>
        <dbReference type="Proteomes" id="UP000542813"/>
    </source>
</evidence>
<reference evidence="9 10" key="1">
    <citation type="submission" date="2020-08" db="EMBL/GenBank/DDBJ databases">
        <title>Sequencing the genomes of 1000 actinobacteria strains.</title>
        <authorList>
            <person name="Klenk H.-P."/>
        </authorList>
    </citation>
    <scope>NUCLEOTIDE SEQUENCE [LARGE SCALE GENOMIC DNA]</scope>
    <source>
        <strain evidence="9 10">DSM 102122</strain>
    </source>
</reference>
<dbReference type="PANTHER" id="PTHR43386:SF1">
    <property type="entry name" value="D,D-DIPEPTIDE TRANSPORT SYSTEM PERMEASE PROTEIN DDPC-RELATED"/>
    <property type="match status" value="1"/>
</dbReference>
<dbReference type="GO" id="GO:0005886">
    <property type="term" value="C:plasma membrane"/>
    <property type="evidence" value="ECO:0007669"/>
    <property type="project" value="UniProtKB-SubCell"/>
</dbReference>
<keyword evidence="10" id="KW-1185">Reference proteome</keyword>
<accession>A0A7W9GY64</accession>
<dbReference type="PROSITE" id="PS50928">
    <property type="entry name" value="ABC_TM1"/>
    <property type="match status" value="1"/>
</dbReference>
<dbReference type="SUPFAM" id="SSF161098">
    <property type="entry name" value="MetI-like"/>
    <property type="match status" value="1"/>
</dbReference>
<dbReference type="InterPro" id="IPR035906">
    <property type="entry name" value="MetI-like_sf"/>
</dbReference>
<evidence type="ECO:0000256" key="7">
    <source>
        <dbReference type="RuleBase" id="RU363032"/>
    </source>
</evidence>
<dbReference type="EMBL" id="JACHMM010000001">
    <property type="protein sequence ID" value="MBB5791826.1"/>
    <property type="molecule type" value="Genomic_DNA"/>
</dbReference>
<dbReference type="InterPro" id="IPR050366">
    <property type="entry name" value="BP-dependent_transpt_permease"/>
</dbReference>
<dbReference type="Proteomes" id="UP000542813">
    <property type="component" value="Unassembled WGS sequence"/>
</dbReference>
<evidence type="ECO:0000256" key="6">
    <source>
        <dbReference type="ARBA" id="ARBA00023136"/>
    </source>
</evidence>
<feature type="transmembrane region" description="Helical" evidence="7">
    <location>
        <begin position="45"/>
        <end position="67"/>
    </location>
</feature>
<dbReference type="RefSeq" id="WP_184828900.1">
    <property type="nucleotide sequence ID" value="NZ_JACHMM010000001.1"/>
</dbReference>
<organism evidence="9 10">
    <name type="scientific">Jiangella mangrovi</name>
    <dbReference type="NCBI Taxonomy" id="1524084"/>
    <lineage>
        <taxon>Bacteria</taxon>
        <taxon>Bacillati</taxon>
        <taxon>Actinomycetota</taxon>
        <taxon>Actinomycetes</taxon>
        <taxon>Jiangellales</taxon>
        <taxon>Jiangellaceae</taxon>
        <taxon>Jiangella</taxon>
    </lineage>
</organism>
<proteinExistence type="inferred from homology"/>
<comment type="similarity">
    <text evidence="7">Belongs to the binding-protein-dependent transport system permease family.</text>
</comment>
<comment type="subcellular location">
    <subcellularLocation>
        <location evidence="1 7">Cell membrane</location>
        <topology evidence="1 7">Multi-pass membrane protein</topology>
    </subcellularLocation>
</comment>
<protein>
    <submittedName>
        <fullName evidence="9">Peptide/nickel transport system permease protein</fullName>
    </submittedName>
</protein>
<dbReference type="AlphaFoldDB" id="A0A7W9GY64"/>
<dbReference type="Pfam" id="PF00528">
    <property type="entry name" value="BPD_transp_1"/>
    <property type="match status" value="1"/>
</dbReference>
<dbReference type="PANTHER" id="PTHR43386">
    <property type="entry name" value="OLIGOPEPTIDE TRANSPORT SYSTEM PERMEASE PROTEIN APPC"/>
    <property type="match status" value="1"/>
</dbReference>